<evidence type="ECO:0008006" key="3">
    <source>
        <dbReference type="Google" id="ProtNLM"/>
    </source>
</evidence>
<comment type="caution">
    <text evidence="1">The sequence shown here is derived from an EMBL/GenBank/DDBJ whole genome shotgun (WGS) entry which is preliminary data.</text>
</comment>
<dbReference type="AlphaFoldDB" id="A0A2A5T7B0"/>
<evidence type="ECO:0000313" key="2">
    <source>
        <dbReference type="Proteomes" id="UP000219020"/>
    </source>
</evidence>
<dbReference type="Proteomes" id="UP000219020">
    <property type="component" value="Plasmid pMJ1"/>
</dbReference>
<gene>
    <name evidence="1" type="ORF">BTN49_0356</name>
</gene>
<evidence type="ECO:0000313" key="1">
    <source>
        <dbReference type="EMBL" id="PCS23990.1"/>
    </source>
</evidence>
<reference evidence="2" key="1">
    <citation type="submission" date="2017-04" db="EMBL/GenBank/DDBJ databases">
        <title>Genome evolution of the luminous symbionts of deep sea anglerfish.</title>
        <authorList>
            <person name="Hendry T.A."/>
        </authorList>
    </citation>
    <scope>NUCLEOTIDE SEQUENCE [LARGE SCALE GENOMIC DNA]</scope>
    <source>
        <plasmid evidence="2">pmj1</plasmid>
    </source>
</reference>
<sequence>MLRPKLTLGDYNVQVGEALENIKAMNNVIRLGMSIDQ</sequence>
<proteinExistence type="predicted"/>
<organism evidence="1 2">
    <name type="scientific">Candidatus Enterovibrio escicola</name>
    <dbReference type="NCBI Taxonomy" id="1927127"/>
    <lineage>
        <taxon>Bacteria</taxon>
        <taxon>Pseudomonadati</taxon>
        <taxon>Pseudomonadota</taxon>
        <taxon>Gammaproteobacteria</taxon>
        <taxon>Vibrionales</taxon>
        <taxon>Vibrionaceae</taxon>
        <taxon>Enterovibrio</taxon>
    </lineage>
</organism>
<geneLocation type="plasmid" evidence="2">
    <name>pmj1</name>
</geneLocation>
<keyword evidence="1" id="KW-0614">Plasmid</keyword>
<protein>
    <recommendedName>
        <fullName evidence="3">Mobile element protein</fullName>
    </recommendedName>
</protein>
<dbReference type="EMBL" id="NBYY01000008">
    <property type="protein sequence ID" value="PCS23990.1"/>
    <property type="molecule type" value="Genomic_DNA"/>
</dbReference>
<accession>A0A2A5T7B0</accession>
<name>A0A2A5T7B0_9GAMM</name>
<keyword evidence="2" id="KW-1185">Reference proteome</keyword>